<sequence length="53" mass="6168">MTEKELEATQLPPRSRLHATDRSRWSRRFYGFLVGIFTSLIVVLIVWSYLGGL</sequence>
<evidence type="ECO:0000313" key="1">
    <source>
        <dbReference type="EMBL" id="MFM9326987.1"/>
    </source>
</evidence>
<evidence type="ECO:0000313" key="2">
    <source>
        <dbReference type="Proteomes" id="UP001631969"/>
    </source>
</evidence>
<accession>A0ACC7NV93</accession>
<dbReference type="Proteomes" id="UP001631969">
    <property type="component" value="Unassembled WGS sequence"/>
</dbReference>
<comment type="caution">
    <text evidence="1">The sequence shown here is derived from an EMBL/GenBank/DDBJ whole genome shotgun (WGS) entry which is preliminary data.</text>
</comment>
<proteinExistence type="predicted"/>
<gene>
    <name evidence="1" type="ORF">ACI1P1_01625</name>
</gene>
<protein>
    <submittedName>
        <fullName evidence="1">Uncharacterized protein</fullName>
    </submittedName>
</protein>
<organism evidence="1 2">
    <name type="scientific">Paenibacillus mesotrionivorans</name>
    <dbReference type="NCBI Taxonomy" id="3160968"/>
    <lineage>
        <taxon>Bacteria</taxon>
        <taxon>Bacillati</taxon>
        <taxon>Bacillota</taxon>
        <taxon>Bacilli</taxon>
        <taxon>Bacillales</taxon>
        <taxon>Paenibacillaceae</taxon>
        <taxon>Paenibacillus</taxon>
    </lineage>
</organism>
<name>A0ACC7NV93_9BACL</name>
<dbReference type="EMBL" id="JBJURJ010000001">
    <property type="protein sequence ID" value="MFM9326987.1"/>
    <property type="molecule type" value="Genomic_DNA"/>
</dbReference>
<keyword evidence="2" id="KW-1185">Reference proteome</keyword>
<reference evidence="1" key="1">
    <citation type="submission" date="2024-12" db="EMBL/GenBank/DDBJ databases">
        <authorList>
            <person name="Wu N."/>
        </authorList>
    </citation>
    <scope>NUCLEOTIDE SEQUENCE</scope>
    <source>
        <strain evidence="1">P15</strain>
    </source>
</reference>